<proteinExistence type="predicted"/>
<comment type="caution">
    <text evidence="3">The sequence shown here is derived from an EMBL/GenBank/DDBJ whole genome shotgun (WGS) entry which is preliminary data.</text>
</comment>
<dbReference type="InterPro" id="IPR053134">
    <property type="entry name" value="RNA-dir_DNA_polymerase"/>
</dbReference>
<evidence type="ECO:0000313" key="6">
    <source>
        <dbReference type="Proteomes" id="UP000321947"/>
    </source>
</evidence>
<reference evidence="5 6" key="1">
    <citation type="submission" date="2019-08" db="EMBL/GenBank/DDBJ databases">
        <title>Draft genome sequences of two oriental melons (Cucumis melo L. var makuwa).</title>
        <authorList>
            <person name="Kwon S.-Y."/>
        </authorList>
    </citation>
    <scope>NUCLEOTIDE SEQUENCE [LARGE SCALE GENOMIC DNA]</scope>
    <source>
        <strain evidence="6">cv. Chang Bougi</strain>
        <strain evidence="5">cv. SW 3</strain>
        <tissue evidence="3">Leaf</tissue>
    </source>
</reference>
<dbReference type="OrthoDB" id="1701144at2759"/>
<sequence length="282" mass="32886">MSSSLDPNDVEKEAEGWWKSILARRSDALIGKWTDFSELVEIALHVEYSITEENFVVELSCEASTTSGFRGREQRRFTPGYASMDYHKKEVIFRKPSFVEVVFRSERKIIPSSLIFASKVEKLLRKGCTAFLVHVLEVKEEKLKGATVFSKIDLRSGYHQLKVKESDIPKIIFRMRYGHEFLVTPFDLTNAPTVFMDLMNIIFLQYLYQFAIVFINDILVYSIDRKAYEEHLRIILQTLRDRQLYAKFSKCEFWLKQVVFLRHVVTSDGVSVDSRKVEAIVN</sequence>
<dbReference type="SUPFAM" id="SSF56672">
    <property type="entry name" value="DNA/RNA polymerases"/>
    <property type="match status" value="1"/>
</dbReference>
<name>A0A5A7T4F1_CUCMM</name>
<dbReference type="InterPro" id="IPR043502">
    <property type="entry name" value="DNA/RNA_pol_sf"/>
</dbReference>
<evidence type="ECO:0000313" key="4">
    <source>
        <dbReference type="EMBL" id="TYJ97033.1"/>
    </source>
</evidence>
<dbReference type="Proteomes" id="UP000321393">
    <property type="component" value="Unassembled WGS sequence"/>
</dbReference>
<protein>
    <submittedName>
        <fullName evidence="3 4">Retrotransposon protein, Ty3-gypsy sub-class</fullName>
    </submittedName>
</protein>
<keyword evidence="1" id="KW-0472">Membrane</keyword>
<keyword evidence="1" id="KW-1133">Transmembrane helix</keyword>
<accession>A0A5A7T4F1</accession>
<feature type="transmembrane region" description="Helical" evidence="1">
    <location>
        <begin position="206"/>
        <end position="223"/>
    </location>
</feature>
<evidence type="ECO:0000259" key="2">
    <source>
        <dbReference type="Pfam" id="PF00078"/>
    </source>
</evidence>
<feature type="domain" description="Reverse transcriptase" evidence="2">
    <location>
        <begin position="132"/>
        <end position="261"/>
    </location>
</feature>
<dbReference type="EMBL" id="SSTE01018746">
    <property type="protein sequence ID" value="KAA0038362.1"/>
    <property type="molecule type" value="Genomic_DNA"/>
</dbReference>
<organism evidence="3 5">
    <name type="scientific">Cucumis melo var. makuwa</name>
    <name type="common">Oriental melon</name>
    <dbReference type="NCBI Taxonomy" id="1194695"/>
    <lineage>
        <taxon>Eukaryota</taxon>
        <taxon>Viridiplantae</taxon>
        <taxon>Streptophyta</taxon>
        <taxon>Embryophyta</taxon>
        <taxon>Tracheophyta</taxon>
        <taxon>Spermatophyta</taxon>
        <taxon>Magnoliopsida</taxon>
        <taxon>eudicotyledons</taxon>
        <taxon>Gunneridae</taxon>
        <taxon>Pentapetalae</taxon>
        <taxon>rosids</taxon>
        <taxon>fabids</taxon>
        <taxon>Cucurbitales</taxon>
        <taxon>Cucurbitaceae</taxon>
        <taxon>Benincaseae</taxon>
        <taxon>Cucumis</taxon>
    </lineage>
</organism>
<evidence type="ECO:0000256" key="1">
    <source>
        <dbReference type="SAM" id="Phobius"/>
    </source>
</evidence>
<dbReference type="Gene3D" id="3.10.10.10">
    <property type="entry name" value="HIV Type 1 Reverse Transcriptase, subunit A, domain 1"/>
    <property type="match status" value="1"/>
</dbReference>
<dbReference type="Proteomes" id="UP000321947">
    <property type="component" value="Unassembled WGS sequence"/>
</dbReference>
<dbReference type="InterPro" id="IPR000477">
    <property type="entry name" value="RT_dom"/>
</dbReference>
<dbReference type="AlphaFoldDB" id="A0A5A7T4F1"/>
<keyword evidence="1" id="KW-0812">Transmembrane</keyword>
<evidence type="ECO:0000313" key="3">
    <source>
        <dbReference type="EMBL" id="KAA0038362.1"/>
    </source>
</evidence>
<dbReference type="Pfam" id="PF00078">
    <property type="entry name" value="RVT_1"/>
    <property type="match status" value="1"/>
</dbReference>
<gene>
    <name evidence="4" type="ORF">E5676_scaffold506G00950</name>
    <name evidence="3" type="ORF">E6C27_scaffold270G002430</name>
</gene>
<evidence type="ECO:0000313" key="5">
    <source>
        <dbReference type="Proteomes" id="UP000321393"/>
    </source>
</evidence>
<dbReference type="CDD" id="cd01647">
    <property type="entry name" value="RT_LTR"/>
    <property type="match status" value="1"/>
</dbReference>
<dbReference type="PANTHER" id="PTHR24559">
    <property type="entry name" value="TRANSPOSON TY3-I GAG-POL POLYPROTEIN"/>
    <property type="match status" value="1"/>
</dbReference>
<dbReference type="InterPro" id="IPR043128">
    <property type="entry name" value="Rev_trsase/Diguanyl_cyclase"/>
</dbReference>
<dbReference type="Gene3D" id="3.30.70.270">
    <property type="match status" value="1"/>
</dbReference>
<dbReference type="EMBL" id="SSTD01019069">
    <property type="protein sequence ID" value="TYJ97033.1"/>
    <property type="molecule type" value="Genomic_DNA"/>
</dbReference>
<dbReference type="PANTHER" id="PTHR24559:SF444">
    <property type="entry name" value="REVERSE TRANSCRIPTASE DOMAIN-CONTAINING PROTEIN"/>
    <property type="match status" value="1"/>
</dbReference>